<evidence type="ECO:0000313" key="4">
    <source>
        <dbReference type="Proteomes" id="UP000063308"/>
    </source>
</evidence>
<name>A0A0E4G180_9BRAD</name>
<dbReference type="SUPFAM" id="SSF50199">
    <property type="entry name" value="Staphylococcal nuclease"/>
    <property type="match status" value="1"/>
</dbReference>
<dbReference type="InterPro" id="IPR035437">
    <property type="entry name" value="SNase_OB-fold_sf"/>
</dbReference>
<evidence type="ECO:0000256" key="1">
    <source>
        <dbReference type="SAM" id="MobiDB-lite"/>
    </source>
</evidence>
<evidence type="ECO:0000313" key="3">
    <source>
        <dbReference type="EMBL" id="BAR63228.1"/>
    </source>
</evidence>
<dbReference type="Gene3D" id="2.40.50.90">
    <property type="match status" value="1"/>
</dbReference>
<organism evidence="3 4">
    <name type="scientific">Bradyrhizobium diazoefficiens</name>
    <dbReference type="NCBI Taxonomy" id="1355477"/>
    <lineage>
        <taxon>Bacteria</taxon>
        <taxon>Pseudomonadati</taxon>
        <taxon>Pseudomonadota</taxon>
        <taxon>Alphaproteobacteria</taxon>
        <taxon>Hyphomicrobiales</taxon>
        <taxon>Nitrobacteraceae</taxon>
        <taxon>Bradyrhizobium</taxon>
    </lineage>
</organism>
<keyword evidence="3" id="KW-0614">Plasmid</keyword>
<accession>A0A0E4G180</accession>
<reference evidence="3 4" key="1">
    <citation type="submission" date="2014-11" db="EMBL/GenBank/DDBJ databases">
        <title>Symbiosis island explosion on the genome of extra-slow-growing strains of soybean bradyrhizobia with massive insertion sequences.</title>
        <authorList>
            <person name="Iida T."/>
            <person name="Minamisawa K."/>
        </authorList>
    </citation>
    <scope>NUCLEOTIDE SEQUENCE [LARGE SCALE GENOMIC DNA]</scope>
    <source>
        <strain evidence="3 4">NK6</strain>
        <plasmid evidence="4">pNK6b DNA</plasmid>
    </source>
</reference>
<dbReference type="InterPro" id="IPR016071">
    <property type="entry name" value="Staphylococal_nuclease_OB-fold"/>
</dbReference>
<sequence>MTARFLVAGAVTAINVGLAVAIGVPSPRPTDILEQYETAMLVIPPPLRSDRLSVRFTLCDGPIHVNCVVDGDTFWFRGDKIRIADIDAPEIFSPRCRSEKQIGEIARDRLLVLLNAGGFTLVSGWRDTDRYGRKLRTVTRADRSLGETLVEEGLARRWNEPRRDGAPSIDRGGSPPHTLRSLVFSTVPLPREDRHRRTKPLYGFGAPWRIEPSARQSGPPPKAPFAKMNQYAPD</sequence>
<dbReference type="PROSITE" id="PS50830">
    <property type="entry name" value="TNASE_3"/>
    <property type="match status" value="1"/>
</dbReference>
<proteinExistence type="predicted"/>
<dbReference type="Pfam" id="PF00565">
    <property type="entry name" value="SNase"/>
    <property type="match status" value="1"/>
</dbReference>
<geneLocation type="plasmid" evidence="4">
    <name>pNK6b DNA</name>
</geneLocation>
<feature type="domain" description="TNase-like" evidence="2">
    <location>
        <begin position="65"/>
        <end position="156"/>
    </location>
</feature>
<dbReference type="AlphaFoldDB" id="A0A0E4G180"/>
<evidence type="ECO:0000259" key="2">
    <source>
        <dbReference type="PROSITE" id="PS50830"/>
    </source>
</evidence>
<dbReference type="Proteomes" id="UP000063308">
    <property type="component" value="Plasmid pNK6b"/>
</dbReference>
<protein>
    <submittedName>
        <fullName evidence="3">Putative staphylococcal nuclease</fullName>
    </submittedName>
</protein>
<feature type="region of interest" description="Disordered" evidence="1">
    <location>
        <begin position="195"/>
        <end position="234"/>
    </location>
</feature>
<dbReference type="EMBL" id="AP014686">
    <property type="protein sequence ID" value="BAR63228.1"/>
    <property type="molecule type" value="Genomic_DNA"/>
</dbReference>
<feature type="region of interest" description="Disordered" evidence="1">
    <location>
        <begin position="160"/>
        <end position="180"/>
    </location>
</feature>
<gene>
    <name evidence="3" type="ORF">NK6_b_34</name>
</gene>